<accession>A0A7M2YYU6</accession>
<evidence type="ECO:0000259" key="4">
    <source>
        <dbReference type="Pfam" id="PF01593"/>
    </source>
</evidence>
<dbReference type="Proteomes" id="UP000254134">
    <property type="component" value="Unassembled WGS sequence"/>
</dbReference>
<dbReference type="Gene3D" id="3.50.50.60">
    <property type="entry name" value="FAD/NAD(P)-binding domain"/>
    <property type="match status" value="2"/>
</dbReference>
<sequence length="551" mass="57789">MLYSRAMAVFDAVFVGSGINSLAGAALLARDGWSVCVLERDDKAGGCIRTSSDLTLPGFTHEVLASWHPLFTGSAAYAELKDELDRRGVVYVNTDLPSGSAFPDGSAAFVTTSLEGNVAELERHASGDGAAWERQFNAFMANADISFGLLSTELWSAAGLSLGRKAYRRLGRRGLLEFAGSTLVTCRDWVTATFASEAARGVLAPWVLHTGLGPDQATSGFMTRVIAAALQLGGMPVPVGGGVRLVDALAGIVADAGGEVRLGTDVERVLVSEGRATGVRLASGEVVSATRAVVASVTPTQLYGRLLADGEVPAAVTAAARRFRYGRAEMQIHIAMDEPPRWRGSEAERLARCPIVHVTPGLDGVSRAVNEAERGLLPAEATIVCGQPVALDPSRAPDGKWIVWIQLQELPAGAVRGDAAGEIDTGDGTWTEELREAYADRIVARLGESITNLGSSTLKRVVLSPADIEALNVNLVGGDIYGGSCALDQNLLWRPLAETPGHATPVGGLWHIGASTHPGPGLGAGSGYLVAKELTRPPLPRRLLAKLPGRS</sequence>
<evidence type="ECO:0000256" key="3">
    <source>
        <dbReference type="ARBA" id="ARBA00040298"/>
    </source>
</evidence>
<dbReference type="AlphaFoldDB" id="A0A7M2YYU6"/>
<comment type="caution">
    <text evidence="5">The sequence shown here is derived from an EMBL/GenBank/DDBJ whole genome shotgun (WGS) entry which is preliminary data.</text>
</comment>
<dbReference type="PANTHER" id="PTHR10668:SF105">
    <property type="entry name" value="DEHYDROGENASE-RELATED"/>
    <property type="match status" value="1"/>
</dbReference>
<protein>
    <recommendedName>
        <fullName evidence="3">Pyridine nucleotide-disulfide oxidoreductase domain-containing protein 2</fullName>
    </recommendedName>
</protein>
<dbReference type="SUPFAM" id="SSF51905">
    <property type="entry name" value="FAD/NAD(P)-binding domain"/>
    <property type="match status" value="1"/>
</dbReference>
<name>A0A7M2YYU6_9ACTN</name>
<reference evidence="6" key="2">
    <citation type="journal article" date="2019" name="MicrobiologyOpen">
        <title>High-quality draft genome sequence of Gaiella occulta isolated from a 150 meter deep mineral water borehole and comparison with the genome sequences of other deep-branching lineages of the phylum Actinobacteria.</title>
        <authorList>
            <person name="Severino R."/>
            <person name="Froufe H.J.C."/>
            <person name="Barroso C."/>
            <person name="Albuquerque L."/>
            <person name="Lobo-da-Cunha A."/>
            <person name="da Costa M.S."/>
            <person name="Egas C."/>
        </authorList>
    </citation>
    <scope>NUCLEOTIDE SEQUENCE [LARGE SCALE GENOMIC DNA]</scope>
    <source>
        <strain evidence="6">F2-233</strain>
    </source>
</reference>
<proteinExistence type="predicted"/>
<evidence type="ECO:0000256" key="1">
    <source>
        <dbReference type="ARBA" id="ARBA00037217"/>
    </source>
</evidence>
<dbReference type="EMBL" id="QQZY01000002">
    <property type="protein sequence ID" value="RDI75276.1"/>
    <property type="molecule type" value="Genomic_DNA"/>
</dbReference>
<gene>
    <name evidence="5" type="ORF">Gocc_1074</name>
</gene>
<reference evidence="5 6" key="1">
    <citation type="submission" date="2018-07" db="EMBL/GenBank/DDBJ databases">
        <title>High-quality-draft genome sequence of Gaiella occulta.</title>
        <authorList>
            <person name="Severino R."/>
            <person name="Froufe H.J.C."/>
            <person name="Rainey F.A."/>
            <person name="Barroso C."/>
            <person name="Albuquerque L."/>
            <person name="Lobo-Da-Cunha A."/>
            <person name="Da Costa M.S."/>
            <person name="Egas C."/>
        </authorList>
    </citation>
    <scope>NUCLEOTIDE SEQUENCE [LARGE SCALE GENOMIC DNA]</scope>
    <source>
        <strain evidence="5 6">F2-233</strain>
    </source>
</reference>
<evidence type="ECO:0000256" key="2">
    <source>
        <dbReference type="ARBA" id="ARBA00038825"/>
    </source>
</evidence>
<evidence type="ECO:0000313" key="5">
    <source>
        <dbReference type="EMBL" id="RDI75276.1"/>
    </source>
</evidence>
<organism evidence="5 6">
    <name type="scientific">Gaiella occulta</name>
    <dbReference type="NCBI Taxonomy" id="1002870"/>
    <lineage>
        <taxon>Bacteria</taxon>
        <taxon>Bacillati</taxon>
        <taxon>Actinomycetota</taxon>
        <taxon>Thermoleophilia</taxon>
        <taxon>Gaiellales</taxon>
        <taxon>Gaiellaceae</taxon>
        <taxon>Gaiella</taxon>
    </lineage>
</organism>
<feature type="domain" description="Amine oxidase" evidence="4">
    <location>
        <begin position="22"/>
        <end position="363"/>
    </location>
</feature>
<keyword evidence="6" id="KW-1185">Reference proteome</keyword>
<evidence type="ECO:0000313" key="6">
    <source>
        <dbReference type="Proteomes" id="UP000254134"/>
    </source>
</evidence>
<dbReference type="PANTHER" id="PTHR10668">
    <property type="entry name" value="PHYTOENE DEHYDROGENASE"/>
    <property type="match status" value="1"/>
</dbReference>
<dbReference type="Pfam" id="PF01593">
    <property type="entry name" value="Amino_oxidase"/>
    <property type="match status" value="1"/>
</dbReference>
<comment type="function">
    <text evidence="1">Probable oxidoreductase that may play a role as regulator of mitochondrial function.</text>
</comment>
<dbReference type="InterPro" id="IPR002937">
    <property type="entry name" value="Amino_oxidase"/>
</dbReference>
<dbReference type="GO" id="GO:0016491">
    <property type="term" value="F:oxidoreductase activity"/>
    <property type="evidence" value="ECO:0007669"/>
    <property type="project" value="InterPro"/>
</dbReference>
<comment type="subunit">
    <text evidence="2">Interacts with COX5B; this interaction may contribute to localize PYROXD2 to the inner face of the inner mitochondrial membrane.</text>
</comment>
<dbReference type="InterPro" id="IPR036188">
    <property type="entry name" value="FAD/NAD-bd_sf"/>
</dbReference>